<evidence type="ECO:0000259" key="2">
    <source>
        <dbReference type="PROSITE" id="PS50983"/>
    </source>
</evidence>
<feature type="signal peptide" evidence="1">
    <location>
        <begin position="1"/>
        <end position="24"/>
    </location>
</feature>
<name>A0AAJ1IG26_9SPIO</name>
<proteinExistence type="predicted"/>
<feature type="chain" id="PRO_5042466308" evidence="1">
    <location>
        <begin position="25"/>
        <end position="382"/>
    </location>
</feature>
<dbReference type="Gene3D" id="1.20.58.2180">
    <property type="match status" value="1"/>
</dbReference>
<dbReference type="PROSITE" id="PS50983">
    <property type="entry name" value="FE_B12_PBP"/>
    <property type="match status" value="1"/>
</dbReference>
<feature type="domain" description="Fe/B12 periplasmic-binding" evidence="2">
    <location>
        <begin position="65"/>
        <end position="336"/>
    </location>
</feature>
<evidence type="ECO:0000256" key="1">
    <source>
        <dbReference type="SAM" id="SignalP"/>
    </source>
</evidence>
<gene>
    <name evidence="3" type="ORF">PQJ61_10750</name>
</gene>
<evidence type="ECO:0000313" key="4">
    <source>
        <dbReference type="Proteomes" id="UP001221217"/>
    </source>
</evidence>
<dbReference type="SUPFAM" id="SSF53807">
    <property type="entry name" value="Helical backbone' metal receptor"/>
    <property type="match status" value="1"/>
</dbReference>
<dbReference type="InterPro" id="IPR002491">
    <property type="entry name" value="ABC_transptr_periplasmic_BD"/>
</dbReference>
<reference evidence="3 4" key="1">
    <citation type="submission" date="2022-12" db="EMBL/GenBank/DDBJ databases">
        <title>Metagenome assembled genome from gulf of manar.</title>
        <authorList>
            <person name="Kohli P."/>
            <person name="Pk S."/>
            <person name="Venkata Ramana C."/>
            <person name="Sasikala C."/>
        </authorList>
    </citation>
    <scope>NUCLEOTIDE SEQUENCE [LARGE SCALE GENOMIC DNA]</scope>
    <source>
        <strain evidence="3">JB008</strain>
    </source>
</reference>
<dbReference type="AlphaFoldDB" id="A0AAJ1IG26"/>
<organism evidence="3 4">
    <name type="scientific">Candidatus Thalassospirochaeta sargassi</name>
    <dbReference type="NCBI Taxonomy" id="3119039"/>
    <lineage>
        <taxon>Bacteria</taxon>
        <taxon>Pseudomonadati</taxon>
        <taxon>Spirochaetota</taxon>
        <taxon>Spirochaetia</taxon>
        <taxon>Spirochaetales</taxon>
        <taxon>Spirochaetaceae</taxon>
        <taxon>Candidatus Thalassospirochaeta</taxon>
    </lineage>
</organism>
<evidence type="ECO:0000313" key="3">
    <source>
        <dbReference type="EMBL" id="MDC7227228.1"/>
    </source>
</evidence>
<dbReference type="InterPro" id="IPR050902">
    <property type="entry name" value="ABC_Transporter_SBP"/>
</dbReference>
<accession>A0AAJ1IG26</accession>
<dbReference type="PANTHER" id="PTHR30535">
    <property type="entry name" value="VITAMIN B12-BINDING PROTEIN"/>
    <property type="match status" value="1"/>
</dbReference>
<keyword evidence="1" id="KW-0732">Signal</keyword>
<dbReference type="Proteomes" id="UP001221217">
    <property type="component" value="Unassembled WGS sequence"/>
</dbReference>
<comment type="caution">
    <text evidence="3">The sequence shown here is derived from an EMBL/GenBank/DDBJ whole genome shotgun (WGS) entry which is preliminary data.</text>
</comment>
<dbReference type="Pfam" id="PF01497">
    <property type="entry name" value="Peripla_BP_2"/>
    <property type="match status" value="1"/>
</dbReference>
<sequence length="382" mass="42080">MKKLQKLTTILLLTICAIFPIAAAGQTESQTPAVTEEITADSSERTVTVTDMSGDTVTIDGEIKKIINLWPSATSSFFVIGAGDLLTGLAVNTPAVINSWTQLLYPGSTDIPAFGGISPSIEEIVNMDPDLVIVHPMTIKSGYAQQIRDIGIPAINIYFRDYESMTKAYTILGEVLGGEYQEKLIDWNAALDSRLSKIRELTEHISNEDRPVVYYTTGSAEKLTETMEANSIFSDWVESAGGYYAGRLMGENVRETTAEEVFKINPDIIICGGVNQHVAKHALETKTGWKELDAVKNNRIYTNPYGCFAWDRFGLESLLQIHYALYMIQPEIAAAAGITKDSLIDDVTDFYNTYTNFSLSRTQAENMLNGLQPDGTVEIPVQ</sequence>
<dbReference type="Gene3D" id="3.40.50.1980">
    <property type="entry name" value="Nitrogenase molybdenum iron protein domain"/>
    <property type="match status" value="2"/>
</dbReference>
<dbReference type="EMBL" id="JAQQAL010000023">
    <property type="protein sequence ID" value="MDC7227228.1"/>
    <property type="molecule type" value="Genomic_DNA"/>
</dbReference>
<dbReference type="PANTHER" id="PTHR30535:SF34">
    <property type="entry name" value="MOLYBDATE-BINDING PROTEIN MOLA"/>
    <property type="match status" value="1"/>
</dbReference>
<protein>
    <submittedName>
        <fullName evidence="3">ABC transporter substrate-binding protein</fullName>
    </submittedName>
</protein>